<gene>
    <name evidence="2" type="ORF">LDX53_02810</name>
</gene>
<reference evidence="2" key="1">
    <citation type="submission" date="2021-09" db="EMBL/GenBank/DDBJ databases">
        <title>Lactobacillus species from Apis mellifera, Switzerland.</title>
        <authorList>
            <person name="Pfister J."/>
            <person name="Brown A."/>
            <person name="Neumann P."/>
            <person name="Collaud A."/>
            <person name="Retschnig G."/>
            <person name="Perreten V."/>
        </authorList>
    </citation>
    <scope>NUCLEOTIDE SEQUENCE</scope>
    <source>
        <strain evidence="2">IBH002</strain>
    </source>
</reference>
<dbReference type="PANTHER" id="PTHR30185:SF15">
    <property type="entry name" value="CRYPTIC BETA-GLUCOSIDE BGL OPERON ANTITERMINATOR"/>
    <property type="match status" value="1"/>
</dbReference>
<dbReference type="Proteomes" id="UP001164557">
    <property type="component" value="Chromosome"/>
</dbReference>
<dbReference type="SMART" id="SM01061">
    <property type="entry name" value="CAT_RBD"/>
    <property type="match status" value="1"/>
</dbReference>
<keyword evidence="1" id="KW-0677">Repeat</keyword>
<dbReference type="InterPro" id="IPR050661">
    <property type="entry name" value="BglG_antiterminators"/>
</dbReference>
<name>A0A0F4M4F4_9LACO</name>
<sequence>MIIVKVFNNNIVLVKNKKTAKESILWGKGVGFQKKAGQKIVMNKNDAIFVKEAESDWSRSFLSLSEEIPLKYFEVAKKIVQDASANMQATFNPFLLISLADHIFFTIKRAKEKNGETELPISEIKEDYYKEFKQAQLAKNYIEQEFDVALPESEAGFLAIHFVENEKESVKNYDDSKQIKNRATNDILEIIAENLHLDMTDEKVNFRRLKTHLKFLLTRIQNKEFFRDSKEDKKLYQQIIKNYPELLDCEQAISDYLAETFNYHLSKSEQIYLIMHLRQIVKQKDTQKEAENED</sequence>
<dbReference type="Gene3D" id="1.10.1790.10">
    <property type="entry name" value="PRD domain"/>
    <property type="match status" value="2"/>
</dbReference>
<accession>A0A0F4M4F4</accession>
<dbReference type="InterPro" id="IPR004341">
    <property type="entry name" value="CAT_RNA-bd_dom"/>
</dbReference>
<protein>
    <submittedName>
        <fullName evidence="2">PRD domain-containing protein</fullName>
    </submittedName>
</protein>
<dbReference type="AlphaFoldDB" id="A0A0F4M4F4"/>
<dbReference type="OrthoDB" id="9813552at2"/>
<dbReference type="RefSeq" id="WP_046326872.1">
    <property type="nucleotide sequence ID" value="NZ_CP029544.1"/>
</dbReference>
<dbReference type="Pfam" id="PF00874">
    <property type="entry name" value="PRD"/>
    <property type="match status" value="2"/>
</dbReference>
<dbReference type="InterPro" id="IPR036650">
    <property type="entry name" value="CAT_RNA-bd_dom_sf"/>
</dbReference>
<dbReference type="InterPro" id="IPR036634">
    <property type="entry name" value="PRD_sf"/>
</dbReference>
<dbReference type="PROSITE" id="PS51372">
    <property type="entry name" value="PRD_2"/>
    <property type="match status" value="2"/>
</dbReference>
<dbReference type="GO" id="GO:0003723">
    <property type="term" value="F:RNA binding"/>
    <property type="evidence" value="ECO:0007669"/>
    <property type="project" value="InterPro"/>
</dbReference>
<evidence type="ECO:0000313" key="3">
    <source>
        <dbReference type="Proteomes" id="UP001164557"/>
    </source>
</evidence>
<dbReference type="Pfam" id="PF03123">
    <property type="entry name" value="CAT_RBD"/>
    <property type="match status" value="1"/>
</dbReference>
<dbReference type="KEGG" id="lhs:DLD54_02860"/>
<dbReference type="EMBL" id="CP084389">
    <property type="protein sequence ID" value="UZX30147.1"/>
    <property type="molecule type" value="Genomic_DNA"/>
</dbReference>
<keyword evidence="3" id="KW-1185">Reference proteome</keyword>
<evidence type="ECO:0000313" key="2">
    <source>
        <dbReference type="EMBL" id="UZX30147.1"/>
    </source>
</evidence>
<organism evidence="2 3">
    <name type="scientific">Lactobacillus helsingborgensis</name>
    <dbReference type="NCBI Taxonomy" id="1218494"/>
    <lineage>
        <taxon>Bacteria</taxon>
        <taxon>Bacillati</taxon>
        <taxon>Bacillota</taxon>
        <taxon>Bacilli</taxon>
        <taxon>Lactobacillales</taxon>
        <taxon>Lactobacillaceae</taxon>
        <taxon>Lactobacillus</taxon>
    </lineage>
</organism>
<proteinExistence type="predicted"/>
<dbReference type="PANTHER" id="PTHR30185">
    <property type="entry name" value="CRYPTIC BETA-GLUCOSIDE BGL OPERON ANTITERMINATOR"/>
    <property type="match status" value="1"/>
</dbReference>
<dbReference type="SUPFAM" id="SSF63520">
    <property type="entry name" value="PTS-regulatory domain, PRD"/>
    <property type="match status" value="2"/>
</dbReference>
<dbReference type="Gene3D" id="2.30.24.10">
    <property type="entry name" value="CAT RNA-binding domain"/>
    <property type="match status" value="1"/>
</dbReference>
<dbReference type="SUPFAM" id="SSF50151">
    <property type="entry name" value="SacY-like RNA-binding domain"/>
    <property type="match status" value="1"/>
</dbReference>
<dbReference type="InterPro" id="IPR011608">
    <property type="entry name" value="PRD"/>
</dbReference>
<dbReference type="GO" id="GO:0006355">
    <property type="term" value="P:regulation of DNA-templated transcription"/>
    <property type="evidence" value="ECO:0007669"/>
    <property type="project" value="InterPro"/>
</dbReference>
<evidence type="ECO:0000256" key="1">
    <source>
        <dbReference type="ARBA" id="ARBA00022737"/>
    </source>
</evidence>